<comment type="caution">
    <text evidence="1">The sequence shown here is derived from an EMBL/GenBank/DDBJ whole genome shotgun (WGS) entry which is preliminary data.</text>
</comment>
<evidence type="ECO:0000313" key="3">
    <source>
        <dbReference type="Proteomes" id="UP001152797"/>
    </source>
</evidence>
<dbReference type="InterPro" id="IPR012337">
    <property type="entry name" value="RNaseH-like_sf"/>
</dbReference>
<dbReference type="InterPro" id="IPR036397">
    <property type="entry name" value="RNaseH_sf"/>
</dbReference>
<sequence length="1861" mass="210273">MFPARLSPEAEDTIEHQIAQAMGISPDEVLASHNVLARPEDLVSQNLLCILPQLQDERRPSPFLRLVLVDLEIYEPNEILPGAFRRFSKWLPRTINRRSVFRMLDLESLLDIHGEHCRLWFNNNLIGDDFIEPLHLEDGNYLRILIGDQVSDFQCNDSSAESTDHMIGLQLPSDVATRDFELAMPTDADLCEILVGSILQAQDQPLRLHDGLGLRVQLRSRSETELTNFVSRLRAEEDTDDIQLWTHHWHVQVPATSPNPLHLQVHELERCLVTSGRLLDEDGTTPPLIPLATPDDNTEEAPAIDRFPDHQGDILDSWRMASTSTPAIDTIDGELHVKFVTWFLNGDLWPRCDAFRIVALPADPERWDAIFRRTWRDRADPSAQLQTALVYPPVTPDHHGGHLIIHQNLGPTVRGTLLSVFWHGQESELGSRFAQVVPHWLSFQRFLQFADLLDACRRRILLCVGFSGSHPIDDDRPLFPRHGTHVEIHAAEWQVIDENSLMQQPGVPPLAPTGAHFAPPQAAACDAAQLNADAPIFVPGVPWEIGSMSEFTQDLHALWQDAAFSWEDESPSCPILVWFVDHQWHAPHGRTARIVHLHDDFHTWEDRIRRTWADHIVEGRSGYSIVLQLRPRPHPRPTETAVNRSNRAPVLLQLSHLLHHDVLSQEEIVEDPALSLSSTSINVAIRLRSGSDNIIVPEYIECSAPGASHDIEAELKHWGIECKAIRFGPRHEALCLPVQWTAQAGQFHYMFCHDDPKDNEGTFLHTSDTALDDLGLMQLLHKFGYCRAAILETKEPMPQLFMVLFLDVVQRHAVEPLKQKFPAPWPTPLVREREHRPFFSDQDPTAGDDDFLIRLGITMTDIQAFFRSGDDMLCRDPNGLAVPETTMRVLRISDTTDLATFDRIIIYTDGSSLPLHRHRPAAWNEENGIGDTWAFVVLGERYLEQQPTIEIIGWLAHPVRYDPSCPSFVGAKYVGSLCAEREAMTWAAIWRLSQNIDTPTLFRSDSWTTAMQALGQIGTAHVDTSFASLRSCFQALDAALRDRVKVEHTPGHCGDPYNDFADWLAKEERIRSFYYKRQAISMDLWRPFLPYMWMLFSQTDGLPALSAKGLHVPPPQLPSLHATSAPIESKLSLEQCAQINIRPGTADSTSVFNTIGCTTSGTPLLRAFLDDRALCLPCTSACHEGTHTTWVTPDGLSEHMIDYIAIPSTCLHECLLSKVLDEFDLGNSHHDHMAIALQLQWQETGMQTPVGQRQAKAHIDFSMLQSHHVMQTLNDYVVPAWSENIEDQVSHFNGHLLEGLQHRCPATKHRPKKPCLDDATWALRTQKLIARRGLRQIARRNRQEFLRACFQSWASTPDFDSTRLWQYHRWLLCANIKLMARFHTSAAHLKKTLRDRKTTYLKQAFENLPPDAPASSILQALKKVVGSTNLKQIKQLTLPMVKDSSGSHCTSPSQALDTWIQFFQNMEGGKRVDRLEQRHLWVQNLQKFQATSLDLQITDVPTLVELEMAFRHVKPNKATGPDLIDANICANSPAIVARKTYSQLLKLYTHGQESLLHKGGRLQPIWKQKGPRDVCSAYRSVLISSHVGKSLHRCLRLHTANVFEHYLQLQQTGGMRGISVTLGVHQARSYLRTRLRQHKCVGFLFLDLTEAFYRIVRQLALGGPPDDEAIAAVGERLHLGPGLLHSLHQHLEDQPAVEQAGPTWMDDTCIAFATESASALEQVTACRHVLQANRHRWQPMPGAGSQLNATMEAAHDGLLPPLKVQGPLLEQPHGRADEDFDQDLLEKIFLDIVDATTIAECERLIRAAARAKALSWSLFQATLERFLEIFTDEDAAVLQVPGEEIRQLLRTLKLPQVSLEP</sequence>
<keyword evidence="3" id="KW-1185">Reference proteome</keyword>
<evidence type="ECO:0008006" key="4">
    <source>
        <dbReference type="Google" id="ProtNLM"/>
    </source>
</evidence>
<dbReference type="SUPFAM" id="SSF53098">
    <property type="entry name" value="Ribonuclease H-like"/>
    <property type="match status" value="1"/>
</dbReference>
<dbReference type="Proteomes" id="UP001152797">
    <property type="component" value="Unassembled WGS sequence"/>
</dbReference>
<gene>
    <name evidence="1" type="ORF">C1SCF055_LOCUS27366</name>
</gene>
<evidence type="ECO:0000313" key="1">
    <source>
        <dbReference type="EMBL" id="CAI4001312.1"/>
    </source>
</evidence>
<reference evidence="1" key="1">
    <citation type="submission" date="2022-10" db="EMBL/GenBank/DDBJ databases">
        <authorList>
            <person name="Chen Y."/>
            <person name="Dougan E. K."/>
            <person name="Chan C."/>
            <person name="Rhodes N."/>
            <person name="Thang M."/>
        </authorList>
    </citation>
    <scope>NUCLEOTIDE SEQUENCE</scope>
</reference>
<dbReference type="Gene3D" id="3.30.420.10">
    <property type="entry name" value="Ribonuclease H-like superfamily/Ribonuclease H"/>
    <property type="match status" value="1"/>
</dbReference>
<proteinExistence type="predicted"/>
<reference evidence="2" key="2">
    <citation type="submission" date="2024-04" db="EMBL/GenBank/DDBJ databases">
        <authorList>
            <person name="Chen Y."/>
            <person name="Shah S."/>
            <person name="Dougan E. K."/>
            <person name="Thang M."/>
            <person name="Chan C."/>
        </authorList>
    </citation>
    <scope>NUCLEOTIDE SEQUENCE [LARGE SCALE GENOMIC DNA]</scope>
</reference>
<protein>
    <recommendedName>
        <fullName evidence="4">RNase H type-1 domain-containing protein</fullName>
    </recommendedName>
</protein>
<organism evidence="1">
    <name type="scientific">Cladocopium goreaui</name>
    <dbReference type="NCBI Taxonomy" id="2562237"/>
    <lineage>
        <taxon>Eukaryota</taxon>
        <taxon>Sar</taxon>
        <taxon>Alveolata</taxon>
        <taxon>Dinophyceae</taxon>
        <taxon>Suessiales</taxon>
        <taxon>Symbiodiniaceae</taxon>
        <taxon>Cladocopium</taxon>
    </lineage>
</organism>
<dbReference type="OrthoDB" id="6627613at2759"/>
<dbReference type="EMBL" id="CAMXCT010002913">
    <property type="protein sequence ID" value="CAI4001312.1"/>
    <property type="molecule type" value="Genomic_DNA"/>
</dbReference>
<dbReference type="GO" id="GO:0003676">
    <property type="term" value="F:nucleic acid binding"/>
    <property type="evidence" value="ECO:0007669"/>
    <property type="project" value="InterPro"/>
</dbReference>
<accession>A0A9P1CZ50</accession>
<evidence type="ECO:0000313" key="2">
    <source>
        <dbReference type="EMBL" id="CAL1154687.1"/>
    </source>
</evidence>
<dbReference type="EMBL" id="CAMXCT020002913">
    <property type="protein sequence ID" value="CAL1154687.1"/>
    <property type="molecule type" value="Genomic_DNA"/>
</dbReference>
<name>A0A9P1CZ50_9DINO</name>
<dbReference type="EMBL" id="CAMXCT030002913">
    <property type="protein sequence ID" value="CAL4788624.1"/>
    <property type="molecule type" value="Genomic_DNA"/>
</dbReference>